<protein>
    <submittedName>
        <fullName evidence="1">Uncharacterized protein</fullName>
    </submittedName>
</protein>
<proteinExistence type="predicted"/>
<evidence type="ECO:0000313" key="2">
    <source>
        <dbReference type="Proteomes" id="UP000623593"/>
    </source>
</evidence>
<sequence>MSKFKIGDRVQFSSMDELRARIDHRDLKKHLGHVTLDTVMHVVAVSGASVFVDFGPMFPGFNIDDSRLKLAEEKPKATVFKPGDVIVFASKKDLDEWKCKASRFTSARQKIGLETKLTVHCLDGGFQPTVVVQLPNRVGELVKHHINVDRVKLAPVPMLEAGALVMFKDGDAFADCHRHKRLVEEGATAFSIFEVVGAGYTERSVLIRLHGTPGAKAHPVKITRLDLINAAASSEPKGLDAVFIVSEEGAQKQDLSPMATQEEAVSKAKSDARQFNTRQFVFKLVAVVEPPIIPEPKVEFCKA</sequence>
<organism evidence="1 2">
    <name type="scientific">Rhizobium phage RHph_I20</name>
    <dbReference type="NCBI Taxonomy" id="2509730"/>
    <lineage>
        <taxon>Viruses</taxon>
        <taxon>Duplodnaviria</taxon>
        <taxon>Heunggongvirae</taxon>
        <taxon>Uroviricota</taxon>
        <taxon>Caudoviricetes</taxon>
        <taxon>Autographivirales</taxon>
        <taxon>Autographivirales incertae sedis</taxon>
        <taxon>Morelosvirus</taxon>
        <taxon>Morelosvirus RHphI20</taxon>
    </lineage>
</organism>
<accession>A0A7S5RBP1</accession>
<reference evidence="1" key="1">
    <citation type="submission" date="2020-01" db="EMBL/GenBank/DDBJ databases">
        <title>Patterns of diversity and host range of bacteriophage communities associated with bean-nodulatin bacteria.</title>
        <authorList>
            <person name="Vann Cauwenberghe J."/>
            <person name="Santamaria R.I."/>
            <person name="Bustos P."/>
            <person name="Juarez S."/>
            <person name="Gonzalez V."/>
        </authorList>
    </citation>
    <scope>NUCLEOTIDE SEQUENCE</scope>
</reference>
<dbReference type="EMBL" id="MN988539">
    <property type="protein sequence ID" value="QIG74607.1"/>
    <property type="molecule type" value="Genomic_DNA"/>
</dbReference>
<keyword evidence="2" id="KW-1185">Reference proteome</keyword>
<name>A0A7S5RBP1_9CAUD</name>
<evidence type="ECO:0000313" key="1">
    <source>
        <dbReference type="EMBL" id="QIG74607.1"/>
    </source>
</evidence>
<dbReference type="Proteomes" id="UP000623593">
    <property type="component" value="Segment"/>
</dbReference>
<gene>
    <name evidence="1" type="ORF">EVC11_025</name>
</gene>